<dbReference type="AlphaFoldDB" id="A0A7U7J5R1"/>
<keyword evidence="2" id="KW-1185">Reference proteome</keyword>
<sequence>MNIVLSPDAQAKAQQIPDFFERLERFINDQYRMEQWRRQRLTVNQTLMSTTETGLACQEGHWVATGELPADFDLERFIQDQRKMRIDQVAGL</sequence>
<protein>
    <submittedName>
        <fullName evidence="1">Uncharacterized protein</fullName>
    </submittedName>
</protein>
<comment type="caution">
    <text evidence="1">The sequence shown here is derived from an EMBL/GenBank/DDBJ whole genome shotgun (WGS) entry which is preliminary data.</text>
</comment>
<proteinExistence type="predicted"/>
<dbReference type="RefSeq" id="WP_034435865.1">
    <property type="nucleotide sequence ID" value="NZ_CBTK010000293.1"/>
</dbReference>
<evidence type="ECO:0000313" key="2">
    <source>
        <dbReference type="Proteomes" id="UP000019184"/>
    </source>
</evidence>
<organism evidence="1 2">
    <name type="scientific">Candidatus Contendobacter odensis Run_B_J11</name>
    <dbReference type="NCBI Taxonomy" id="1400861"/>
    <lineage>
        <taxon>Bacteria</taxon>
        <taxon>Pseudomonadati</taxon>
        <taxon>Pseudomonadota</taxon>
        <taxon>Gammaproteobacteria</taxon>
        <taxon>Candidatus Competibacteraceae</taxon>
        <taxon>Candidatus Contendibacter</taxon>
    </lineage>
</organism>
<evidence type="ECO:0000313" key="1">
    <source>
        <dbReference type="EMBL" id="CDH47107.1"/>
    </source>
</evidence>
<dbReference type="EMBL" id="CBTK010000293">
    <property type="protein sequence ID" value="CDH47107.1"/>
    <property type="molecule type" value="Genomic_DNA"/>
</dbReference>
<accession>A0A7U7J5R1</accession>
<name>A0A7U7J5R1_9GAMM</name>
<gene>
    <name evidence="1" type="ORF">BN874_750001</name>
</gene>
<reference evidence="1 2" key="1">
    <citation type="journal article" date="2014" name="ISME J.">
        <title>Candidatus Competibacter-lineage genomes retrieved from metagenomes reveal functional metabolic diversity.</title>
        <authorList>
            <person name="McIlroy S.J."/>
            <person name="Albertsen M."/>
            <person name="Andresen E.K."/>
            <person name="Saunders A.M."/>
            <person name="Kristiansen R."/>
            <person name="Stokholm-Bjerregaard M."/>
            <person name="Nielsen K.L."/>
            <person name="Nielsen P.H."/>
        </authorList>
    </citation>
    <scope>NUCLEOTIDE SEQUENCE [LARGE SCALE GENOMIC DNA]</scope>
    <source>
        <strain evidence="1 2">Run_B_J11</strain>
    </source>
</reference>
<dbReference type="Proteomes" id="UP000019184">
    <property type="component" value="Unassembled WGS sequence"/>
</dbReference>